<feature type="chain" id="PRO_5020701163" description="Type 1 periplasmic binding fold superfamily protein" evidence="1">
    <location>
        <begin position="22"/>
        <end position="192"/>
    </location>
</feature>
<name>A0A4R2NRY2_9FLAO</name>
<comment type="caution">
    <text evidence="2">The sequence shown here is derived from an EMBL/GenBank/DDBJ whole genome shotgun (WGS) entry which is preliminary data.</text>
</comment>
<organism evidence="2 3">
    <name type="scientific">Tenacibaculum skagerrakense</name>
    <dbReference type="NCBI Taxonomy" id="186571"/>
    <lineage>
        <taxon>Bacteria</taxon>
        <taxon>Pseudomonadati</taxon>
        <taxon>Bacteroidota</taxon>
        <taxon>Flavobacteriia</taxon>
        <taxon>Flavobacteriales</taxon>
        <taxon>Flavobacteriaceae</taxon>
        <taxon>Tenacibaculum</taxon>
    </lineage>
</organism>
<evidence type="ECO:0000256" key="1">
    <source>
        <dbReference type="SAM" id="SignalP"/>
    </source>
</evidence>
<dbReference type="PROSITE" id="PS51257">
    <property type="entry name" value="PROKAR_LIPOPROTEIN"/>
    <property type="match status" value="1"/>
</dbReference>
<dbReference type="RefSeq" id="WP_132794758.1">
    <property type="nucleotide sequence ID" value="NZ_SLXM01000005.1"/>
</dbReference>
<evidence type="ECO:0000313" key="2">
    <source>
        <dbReference type="EMBL" id="TCP24699.1"/>
    </source>
</evidence>
<dbReference type="Proteomes" id="UP000294564">
    <property type="component" value="Unassembled WGS sequence"/>
</dbReference>
<evidence type="ECO:0008006" key="4">
    <source>
        <dbReference type="Google" id="ProtNLM"/>
    </source>
</evidence>
<accession>A0A4R2NRY2</accession>
<keyword evidence="1" id="KW-0732">Signal</keyword>
<feature type="signal peptide" evidence="1">
    <location>
        <begin position="1"/>
        <end position="21"/>
    </location>
</feature>
<sequence>MKTIKLLAIACISAITFASCSDDNPTPTNEEEVITTMRITLTPVGGGSDIVLESQDLDGDGPNAPVVTGGTLSANTTYNATIVLLNETEDPAENITTEVAAEAEEHQFFYTATGINPTFTYTGANDSNGNPVGITFSLASGSAGTGTITVTLRHEPNKDASGVSDGNIANAGGETDIEVTFDITVQGTVIAV</sequence>
<proteinExistence type="predicted"/>
<gene>
    <name evidence="2" type="ORF">EV195_105130</name>
</gene>
<evidence type="ECO:0000313" key="3">
    <source>
        <dbReference type="Proteomes" id="UP000294564"/>
    </source>
</evidence>
<protein>
    <recommendedName>
        <fullName evidence="4">Type 1 periplasmic binding fold superfamily protein</fullName>
    </recommendedName>
</protein>
<reference evidence="2 3" key="1">
    <citation type="submission" date="2019-03" db="EMBL/GenBank/DDBJ databases">
        <title>Genomic Encyclopedia of Type Strains, Phase IV (KMG-IV): sequencing the most valuable type-strain genomes for metagenomic binning, comparative biology and taxonomic classification.</title>
        <authorList>
            <person name="Goeker M."/>
        </authorList>
    </citation>
    <scope>NUCLEOTIDE SEQUENCE [LARGE SCALE GENOMIC DNA]</scope>
    <source>
        <strain evidence="2 3">DSM 14836</strain>
    </source>
</reference>
<dbReference type="AlphaFoldDB" id="A0A4R2NRY2"/>
<keyword evidence="3" id="KW-1185">Reference proteome</keyword>
<dbReference type="EMBL" id="SLXM01000005">
    <property type="protein sequence ID" value="TCP24699.1"/>
    <property type="molecule type" value="Genomic_DNA"/>
</dbReference>
<dbReference type="OrthoDB" id="713689at2"/>